<proteinExistence type="inferred from homology"/>
<evidence type="ECO:0000259" key="15">
    <source>
        <dbReference type="Pfam" id="PF01225"/>
    </source>
</evidence>
<feature type="domain" description="Mur ligase N-terminal catalytic" evidence="15">
    <location>
        <begin position="8"/>
        <end position="106"/>
    </location>
</feature>
<keyword evidence="5 14" id="KW-0436">Ligase</keyword>
<dbReference type="SUPFAM" id="SSF53244">
    <property type="entry name" value="MurD-like peptide ligases, peptide-binding domain"/>
    <property type="match status" value="1"/>
</dbReference>
<keyword evidence="10 14" id="KW-0573">Peptidoglycan synthesis</keyword>
<evidence type="ECO:0000259" key="17">
    <source>
        <dbReference type="Pfam" id="PF08245"/>
    </source>
</evidence>
<evidence type="ECO:0000259" key="16">
    <source>
        <dbReference type="Pfam" id="PF02875"/>
    </source>
</evidence>
<evidence type="ECO:0000256" key="12">
    <source>
        <dbReference type="ARBA" id="ARBA00023316"/>
    </source>
</evidence>
<reference evidence="18" key="2">
    <citation type="journal article" date="2021" name="PeerJ">
        <title>Extensive microbial diversity within the chicken gut microbiome revealed by metagenomics and culture.</title>
        <authorList>
            <person name="Gilroy R."/>
            <person name="Ravi A."/>
            <person name="Getino M."/>
            <person name="Pursley I."/>
            <person name="Horton D.L."/>
            <person name="Alikhan N.F."/>
            <person name="Baker D."/>
            <person name="Gharbi K."/>
            <person name="Hall N."/>
            <person name="Watson M."/>
            <person name="Adriaenssens E.M."/>
            <person name="Foster-Nyarko E."/>
            <person name="Jarju S."/>
            <person name="Secka A."/>
            <person name="Antonio M."/>
            <person name="Oren A."/>
            <person name="Chaudhuri R.R."/>
            <person name="La Ragione R."/>
            <person name="Hildebrand F."/>
            <person name="Pallen M.J."/>
        </authorList>
    </citation>
    <scope>NUCLEOTIDE SEQUENCE</scope>
    <source>
        <strain evidence="18">ChiBcec7-5410</strain>
    </source>
</reference>
<dbReference type="GO" id="GO:0008360">
    <property type="term" value="P:regulation of cell shape"/>
    <property type="evidence" value="ECO:0007669"/>
    <property type="project" value="UniProtKB-KW"/>
</dbReference>
<dbReference type="PANTHER" id="PTHR43445:SF3">
    <property type="entry name" value="UDP-N-ACETYLMURAMATE--L-ALANINE LIGASE"/>
    <property type="match status" value="1"/>
</dbReference>
<keyword evidence="4 14" id="KW-0963">Cytoplasm</keyword>
<dbReference type="InterPro" id="IPR013221">
    <property type="entry name" value="Mur_ligase_cen"/>
</dbReference>
<dbReference type="Gene3D" id="3.40.50.720">
    <property type="entry name" value="NAD(P)-binding Rossmann-like Domain"/>
    <property type="match status" value="1"/>
</dbReference>
<evidence type="ECO:0000256" key="4">
    <source>
        <dbReference type="ARBA" id="ARBA00022490"/>
    </source>
</evidence>
<feature type="domain" description="Mur ligase C-terminal" evidence="16">
    <location>
        <begin position="312"/>
        <end position="437"/>
    </location>
</feature>
<sequence length="456" mass="49529">MYLEGKNHLHFIGIGGSGMYPMAQILHEKGYTITGSDNNETDTLQKVREMGIKVTLGQRAENIEGADLIVYSAAIMADNPELVAARASGVPTVERSVILGEITAHYSDALCVSGTHGKTTTTSMLTQIMLDAGKDPTCVIGGKLPAIGGSGRAGKTEHMVCESCEFVDTFLKLHPDVAVILNIDADHLDYFKTMSNLIHSFRKFASMATKCIIANGDDANTMMAIAGMEDRLITFGVHPKNDYYPENIVHPGGVNTEFDLCYHGKTLIHIKMHVPGDHNILNAIAACVAAMTAGVTPEQCAAGIDAFHGAGRRFEVLAEINDITVADDYGHHPTEIEATLKAARALPFKRVWAVHQPFTYSRTKMLMDDFARVLSHADKVVLSEIMGSREKNTDGVYTAQLAEKIPGCVWFPEFPEISDYVVANAEPGDLILTLGCGDVNKCAHMIVEKLKAKYSE</sequence>
<evidence type="ECO:0000256" key="10">
    <source>
        <dbReference type="ARBA" id="ARBA00022984"/>
    </source>
</evidence>
<dbReference type="SUPFAM" id="SSF53623">
    <property type="entry name" value="MurD-like peptide ligases, catalytic domain"/>
    <property type="match status" value="1"/>
</dbReference>
<keyword evidence="8 14" id="KW-0067">ATP-binding</keyword>
<organism evidence="18 19">
    <name type="scientific">Candidatus Faecivivens stercoripullorum</name>
    <dbReference type="NCBI Taxonomy" id="2840805"/>
    <lineage>
        <taxon>Bacteria</taxon>
        <taxon>Bacillati</taxon>
        <taxon>Bacillota</taxon>
        <taxon>Clostridia</taxon>
        <taxon>Eubacteriales</taxon>
        <taxon>Oscillospiraceae</taxon>
        <taxon>Oscillospiraceae incertae sedis</taxon>
        <taxon>Candidatus Faecivivens</taxon>
    </lineage>
</organism>
<dbReference type="InterPro" id="IPR036615">
    <property type="entry name" value="Mur_ligase_C_dom_sf"/>
</dbReference>
<keyword evidence="6 14" id="KW-0132">Cell division</keyword>
<gene>
    <name evidence="14 18" type="primary">murC</name>
    <name evidence="18" type="ORF">IAC43_04865</name>
</gene>
<dbReference type="HAMAP" id="MF_00046">
    <property type="entry name" value="MurC"/>
    <property type="match status" value="1"/>
</dbReference>
<accession>A0A9D1KRP8</accession>
<dbReference type="Gene3D" id="3.90.190.20">
    <property type="entry name" value="Mur ligase, C-terminal domain"/>
    <property type="match status" value="1"/>
</dbReference>
<dbReference type="GO" id="GO:0009252">
    <property type="term" value="P:peptidoglycan biosynthetic process"/>
    <property type="evidence" value="ECO:0007669"/>
    <property type="project" value="UniProtKB-UniRule"/>
</dbReference>
<dbReference type="AlphaFoldDB" id="A0A9D1KRP8"/>
<dbReference type="InterPro" id="IPR036565">
    <property type="entry name" value="Mur-like_cat_sf"/>
</dbReference>
<keyword evidence="7 14" id="KW-0547">Nucleotide-binding</keyword>
<dbReference type="EC" id="6.3.2.8" evidence="3 14"/>
<dbReference type="InterPro" id="IPR000713">
    <property type="entry name" value="Mur_ligase_N"/>
</dbReference>
<protein>
    <recommendedName>
        <fullName evidence="3 14">UDP-N-acetylmuramate--L-alanine ligase</fullName>
        <ecNumber evidence="3 14">6.3.2.8</ecNumber>
    </recommendedName>
    <alternativeName>
        <fullName evidence="14">UDP-N-acetylmuramoyl-L-alanine synthetase</fullName>
    </alternativeName>
</protein>
<evidence type="ECO:0000256" key="5">
    <source>
        <dbReference type="ARBA" id="ARBA00022598"/>
    </source>
</evidence>
<keyword evidence="9 14" id="KW-0133">Cell shape</keyword>
<dbReference type="GO" id="GO:0008763">
    <property type="term" value="F:UDP-N-acetylmuramate-L-alanine ligase activity"/>
    <property type="evidence" value="ECO:0007669"/>
    <property type="project" value="UniProtKB-UniRule"/>
</dbReference>
<evidence type="ECO:0000256" key="3">
    <source>
        <dbReference type="ARBA" id="ARBA00012211"/>
    </source>
</evidence>
<keyword evidence="12 14" id="KW-0961">Cell wall biogenesis/degradation</keyword>
<dbReference type="GO" id="GO:0051301">
    <property type="term" value="P:cell division"/>
    <property type="evidence" value="ECO:0007669"/>
    <property type="project" value="UniProtKB-KW"/>
</dbReference>
<dbReference type="GO" id="GO:0071555">
    <property type="term" value="P:cell wall organization"/>
    <property type="evidence" value="ECO:0007669"/>
    <property type="project" value="UniProtKB-KW"/>
</dbReference>
<dbReference type="InterPro" id="IPR050061">
    <property type="entry name" value="MurCDEF_pg_biosynth"/>
</dbReference>
<feature type="binding site" evidence="14">
    <location>
        <begin position="114"/>
        <end position="120"/>
    </location>
    <ligand>
        <name>ATP</name>
        <dbReference type="ChEBI" id="CHEBI:30616"/>
    </ligand>
</feature>
<dbReference type="Pfam" id="PF02875">
    <property type="entry name" value="Mur_ligase_C"/>
    <property type="match status" value="1"/>
</dbReference>
<evidence type="ECO:0000256" key="13">
    <source>
        <dbReference type="ARBA" id="ARBA00047833"/>
    </source>
</evidence>
<dbReference type="SUPFAM" id="SSF51984">
    <property type="entry name" value="MurCD N-terminal domain"/>
    <property type="match status" value="1"/>
</dbReference>
<evidence type="ECO:0000256" key="14">
    <source>
        <dbReference type="HAMAP-Rule" id="MF_00046"/>
    </source>
</evidence>
<dbReference type="NCBIfam" id="TIGR01082">
    <property type="entry name" value="murC"/>
    <property type="match status" value="1"/>
</dbReference>
<comment type="pathway">
    <text evidence="2 14">Cell wall biogenesis; peptidoglycan biosynthesis.</text>
</comment>
<comment type="subcellular location">
    <subcellularLocation>
        <location evidence="1 14">Cytoplasm</location>
    </subcellularLocation>
</comment>
<evidence type="ECO:0000256" key="7">
    <source>
        <dbReference type="ARBA" id="ARBA00022741"/>
    </source>
</evidence>
<comment type="function">
    <text evidence="14">Cell wall formation.</text>
</comment>
<dbReference type="Gene3D" id="3.40.1190.10">
    <property type="entry name" value="Mur-like, catalytic domain"/>
    <property type="match status" value="1"/>
</dbReference>
<dbReference type="InterPro" id="IPR004101">
    <property type="entry name" value="Mur_ligase_C"/>
</dbReference>
<reference evidence="18" key="1">
    <citation type="submission" date="2020-10" db="EMBL/GenBank/DDBJ databases">
        <authorList>
            <person name="Gilroy R."/>
        </authorList>
    </citation>
    <scope>NUCLEOTIDE SEQUENCE</scope>
    <source>
        <strain evidence="18">ChiBcec7-5410</strain>
    </source>
</reference>
<evidence type="ECO:0000256" key="1">
    <source>
        <dbReference type="ARBA" id="ARBA00004496"/>
    </source>
</evidence>
<comment type="caution">
    <text evidence="18">The sequence shown here is derived from an EMBL/GenBank/DDBJ whole genome shotgun (WGS) entry which is preliminary data.</text>
</comment>
<dbReference type="Pfam" id="PF01225">
    <property type="entry name" value="Mur_ligase"/>
    <property type="match status" value="1"/>
</dbReference>
<evidence type="ECO:0000256" key="9">
    <source>
        <dbReference type="ARBA" id="ARBA00022960"/>
    </source>
</evidence>
<comment type="catalytic activity">
    <reaction evidence="13 14">
        <text>UDP-N-acetyl-alpha-D-muramate + L-alanine + ATP = UDP-N-acetyl-alpha-D-muramoyl-L-alanine + ADP + phosphate + H(+)</text>
        <dbReference type="Rhea" id="RHEA:23372"/>
        <dbReference type="ChEBI" id="CHEBI:15378"/>
        <dbReference type="ChEBI" id="CHEBI:30616"/>
        <dbReference type="ChEBI" id="CHEBI:43474"/>
        <dbReference type="ChEBI" id="CHEBI:57972"/>
        <dbReference type="ChEBI" id="CHEBI:70757"/>
        <dbReference type="ChEBI" id="CHEBI:83898"/>
        <dbReference type="ChEBI" id="CHEBI:456216"/>
        <dbReference type="EC" id="6.3.2.8"/>
    </reaction>
</comment>
<dbReference type="GO" id="GO:0005737">
    <property type="term" value="C:cytoplasm"/>
    <property type="evidence" value="ECO:0007669"/>
    <property type="project" value="UniProtKB-SubCell"/>
</dbReference>
<evidence type="ECO:0000313" key="19">
    <source>
        <dbReference type="Proteomes" id="UP000824160"/>
    </source>
</evidence>
<dbReference type="PANTHER" id="PTHR43445">
    <property type="entry name" value="UDP-N-ACETYLMURAMATE--L-ALANINE LIGASE-RELATED"/>
    <property type="match status" value="1"/>
</dbReference>
<evidence type="ECO:0000313" key="18">
    <source>
        <dbReference type="EMBL" id="HIT94494.1"/>
    </source>
</evidence>
<dbReference type="Pfam" id="PF08245">
    <property type="entry name" value="Mur_ligase_M"/>
    <property type="match status" value="1"/>
</dbReference>
<dbReference type="EMBL" id="DVLW01000128">
    <property type="protein sequence ID" value="HIT94494.1"/>
    <property type="molecule type" value="Genomic_DNA"/>
</dbReference>
<feature type="domain" description="Mur ligase central" evidence="17">
    <location>
        <begin position="112"/>
        <end position="290"/>
    </location>
</feature>
<comment type="similarity">
    <text evidence="14">Belongs to the MurCDEF family.</text>
</comment>
<keyword evidence="11 14" id="KW-0131">Cell cycle</keyword>
<dbReference type="InterPro" id="IPR005758">
    <property type="entry name" value="UDP-N-AcMur_Ala_ligase_MurC"/>
</dbReference>
<evidence type="ECO:0000256" key="11">
    <source>
        <dbReference type="ARBA" id="ARBA00023306"/>
    </source>
</evidence>
<dbReference type="GO" id="GO:0005524">
    <property type="term" value="F:ATP binding"/>
    <property type="evidence" value="ECO:0007669"/>
    <property type="project" value="UniProtKB-UniRule"/>
</dbReference>
<dbReference type="Proteomes" id="UP000824160">
    <property type="component" value="Unassembled WGS sequence"/>
</dbReference>
<evidence type="ECO:0000256" key="2">
    <source>
        <dbReference type="ARBA" id="ARBA00004752"/>
    </source>
</evidence>
<evidence type="ECO:0000256" key="8">
    <source>
        <dbReference type="ARBA" id="ARBA00022840"/>
    </source>
</evidence>
<name>A0A9D1KRP8_9FIRM</name>
<evidence type="ECO:0000256" key="6">
    <source>
        <dbReference type="ARBA" id="ARBA00022618"/>
    </source>
</evidence>